<evidence type="ECO:0000259" key="1">
    <source>
        <dbReference type="Pfam" id="PF08241"/>
    </source>
</evidence>
<dbReference type="PANTHER" id="PTHR43591">
    <property type="entry name" value="METHYLTRANSFERASE"/>
    <property type="match status" value="1"/>
</dbReference>
<protein>
    <submittedName>
        <fullName evidence="2">Class I SAM-dependent methyltransferase</fullName>
        <ecNumber evidence="2">2.1.1.-</ecNumber>
    </submittedName>
</protein>
<dbReference type="RefSeq" id="WP_378589106.1">
    <property type="nucleotide sequence ID" value="NZ_JBHSKD010000008.1"/>
</dbReference>
<evidence type="ECO:0000313" key="2">
    <source>
        <dbReference type="EMBL" id="MFC5176639.1"/>
    </source>
</evidence>
<dbReference type="Proteomes" id="UP001596087">
    <property type="component" value="Unassembled WGS sequence"/>
</dbReference>
<keyword evidence="3" id="KW-1185">Reference proteome</keyword>
<evidence type="ECO:0000313" key="3">
    <source>
        <dbReference type="Proteomes" id="UP001596087"/>
    </source>
</evidence>
<comment type="caution">
    <text evidence="2">The sequence shown here is derived from an EMBL/GenBank/DDBJ whole genome shotgun (WGS) entry which is preliminary data.</text>
</comment>
<organism evidence="2 3">
    <name type="scientific">Nocardioides taihuensis</name>
    <dbReference type="NCBI Taxonomy" id="1835606"/>
    <lineage>
        <taxon>Bacteria</taxon>
        <taxon>Bacillati</taxon>
        <taxon>Actinomycetota</taxon>
        <taxon>Actinomycetes</taxon>
        <taxon>Propionibacteriales</taxon>
        <taxon>Nocardioidaceae</taxon>
        <taxon>Nocardioides</taxon>
    </lineage>
</organism>
<keyword evidence="2" id="KW-0489">Methyltransferase</keyword>
<feature type="domain" description="Methyltransferase type 11" evidence="1">
    <location>
        <begin position="60"/>
        <end position="156"/>
    </location>
</feature>
<dbReference type="InterPro" id="IPR029063">
    <property type="entry name" value="SAM-dependent_MTases_sf"/>
</dbReference>
<keyword evidence="2" id="KW-0808">Transferase</keyword>
<dbReference type="Pfam" id="PF08241">
    <property type="entry name" value="Methyltransf_11"/>
    <property type="match status" value="1"/>
</dbReference>
<dbReference type="SUPFAM" id="SSF53335">
    <property type="entry name" value="S-adenosyl-L-methionine-dependent methyltransferases"/>
    <property type="match status" value="1"/>
</dbReference>
<dbReference type="GO" id="GO:0008168">
    <property type="term" value="F:methyltransferase activity"/>
    <property type="evidence" value="ECO:0007669"/>
    <property type="project" value="UniProtKB-KW"/>
</dbReference>
<sequence>MRNPFGHWSQDPLWAPVYGWTVDHPGVGGALWRLGMGSDLRLLYAAADEIGRQPAGATVLDVPCGSGVALRGLRPGQGVRFLALDISDAMLVRTRAAARRLGVADQVETVHGDVADLPLTDGEVDLVVTFTGLHCFPDPRAAVAELARVLRPGGVLTGSALLEDTGLRYEPVRRAGRLAHLLGPGCTSYDVRTWLAEDGLTDVTLKTSGAIGYFRAVRPPA</sequence>
<dbReference type="CDD" id="cd02440">
    <property type="entry name" value="AdoMet_MTases"/>
    <property type="match status" value="1"/>
</dbReference>
<name>A0ABW0BH51_9ACTN</name>
<dbReference type="InterPro" id="IPR013216">
    <property type="entry name" value="Methyltransf_11"/>
</dbReference>
<proteinExistence type="predicted"/>
<gene>
    <name evidence="2" type="ORF">ACFPGP_08140</name>
</gene>
<dbReference type="PANTHER" id="PTHR43591:SF99">
    <property type="entry name" value="OS06G0646000 PROTEIN"/>
    <property type="match status" value="1"/>
</dbReference>
<dbReference type="GO" id="GO:0032259">
    <property type="term" value="P:methylation"/>
    <property type="evidence" value="ECO:0007669"/>
    <property type="project" value="UniProtKB-KW"/>
</dbReference>
<accession>A0ABW0BH51</accession>
<reference evidence="3" key="1">
    <citation type="journal article" date="2019" name="Int. J. Syst. Evol. Microbiol.">
        <title>The Global Catalogue of Microorganisms (GCM) 10K type strain sequencing project: providing services to taxonomists for standard genome sequencing and annotation.</title>
        <authorList>
            <consortium name="The Broad Institute Genomics Platform"/>
            <consortium name="The Broad Institute Genome Sequencing Center for Infectious Disease"/>
            <person name="Wu L."/>
            <person name="Ma J."/>
        </authorList>
    </citation>
    <scope>NUCLEOTIDE SEQUENCE [LARGE SCALE GENOMIC DNA]</scope>
    <source>
        <strain evidence="3">DFY41</strain>
    </source>
</reference>
<dbReference type="Gene3D" id="3.40.50.150">
    <property type="entry name" value="Vaccinia Virus protein VP39"/>
    <property type="match status" value="1"/>
</dbReference>
<dbReference type="EC" id="2.1.1.-" evidence="2"/>
<dbReference type="EMBL" id="JBHSKD010000008">
    <property type="protein sequence ID" value="MFC5176639.1"/>
    <property type="molecule type" value="Genomic_DNA"/>
</dbReference>